<dbReference type="Proteomes" id="UP001165065">
    <property type="component" value="Unassembled WGS sequence"/>
</dbReference>
<keyword evidence="3" id="KW-1185">Reference proteome</keyword>
<evidence type="ECO:0000256" key="1">
    <source>
        <dbReference type="SAM" id="MobiDB-lite"/>
    </source>
</evidence>
<protein>
    <submittedName>
        <fullName evidence="2">Uncharacterized protein</fullName>
    </submittedName>
</protein>
<feature type="region of interest" description="Disordered" evidence="1">
    <location>
        <begin position="132"/>
        <end position="216"/>
    </location>
</feature>
<feature type="compositionally biased region" description="Acidic residues" evidence="1">
    <location>
        <begin position="266"/>
        <end position="275"/>
    </location>
</feature>
<dbReference type="EMBL" id="BRYA01000071">
    <property type="protein sequence ID" value="GMI37069.1"/>
    <property type="molecule type" value="Genomic_DNA"/>
</dbReference>
<feature type="region of interest" description="Disordered" evidence="1">
    <location>
        <begin position="94"/>
        <end position="113"/>
    </location>
</feature>
<gene>
    <name evidence="2" type="ORF">TrCOL_g7163</name>
</gene>
<reference evidence="3" key="1">
    <citation type="journal article" date="2023" name="Commun. Biol.">
        <title>Genome analysis of Parmales, the sister group of diatoms, reveals the evolutionary specialization of diatoms from phago-mixotrophs to photoautotrophs.</title>
        <authorList>
            <person name="Ban H."/>
            <person name="Sato S."/>
            <person name="Yoshikawa S."/>
            <person name="Yamada K."/>
            <person name="Nakamura Y."/>
            <person name="Ichinomiya M."/>
            <person name="Sato N."/>
            <person name="Blanc-Mathieu R."/>
            <person name="Endo H."/>
            <person name="Kuwata A."/>
            <person name="Ogata H."/>
        </authorList>
    </citation>
    <scope>NUCLEOTIDE SEQUENCE [LARGE SCALE GENOMIC DNA]</scope>
</reference>
<feature type="compositionally biased region" description="Gly residues" evidence="1">
    <location>
        <begin position="255"/>
        <end position="265"/>
    </location>
</feature>
<dbReference type="AlphaFoldDB" id="A0A9W7L817"/>
<name>A0A9W7L817_9STRA</name>
<feature type="region of interest" description="Disordered" evidence="1">
    <location>
        <begin position="228"/>
        <end position="293"/>
    </location>
</feature>
<sequence>MDLTLSLLLPPRSPSQDKSVMAWAIKSASVEAECFSMPKGESESVRVRSLASTMLSSLLSNPLLQADKGLFLDAMQEATDRIIGKAEHLPLNIHGRPEGWVPRGGSSGVSSGGGGAVGITEVVTHHDMAGEHSLKARSESPAAGSREGGGEEGAKKAWTYPPSVSVKIPRSGGRSISPNRRYGSSRRGQKEEIKKIPLHHLSPLNKTATGPKDKKEGLAEIRKLRMEKSRAVEEAKEHEIGNRRLLDAQEEDEMGFGGSAGVGVGGEEEDEEGEDSPLPSYTAPPQSSSMEGVLSPGQVAALQGCFNALSPSRDTCSAKDLAVAMYGSKKLRSSLGDLGVEKVCKVLRGIKGKDVTWGELLCFVINPEGEGFGIVNHVDPTVSLDLSAARLKGIGGF</sequence>
<comment type="caution">
    <text evidence="2">The sequence shown here is derived from an EMBL/GenBank/DDBJ whole genome shotgun (WGS) entry which is preliminary data.</text>
</comment>
<dbReference type="OrthoDB" id="200609at2759"/>
<feature type="compositionally biased region" description="Basic and acidic residues" evidence="1">
    <location>
        <begin position="228"/>
        <end position="247"/>
    </location>
</feature>
<organism evidence="2 3">
    <name type="scientific">Triparma columacea</name>
    <dbReference type="NCBI Taxonomy" id="722753"/>
    <lineage>
        <taxon>Eukaryota</taxon>
        <taxon>Sar</taxon>
        <taxon>Stramenopiles</taxon>
        <taxon>Ochrophyta</taxon>
        <taxon>Bolidophyceae</taxon>
        <taxon>Parmales</taxon>
        <taxon>Triparmaceae</taxon>
        <taxon>Triparma</taxon>
    </lineage>
</organism>
<proteinExistence type="predicted"/>
<evidence type="ECO:0000313" key="2">
    <source>
        <dbReference type="EMBL" id="GMI37069.1"/>
    </source>
</evidence>
<evidence type="ECO:0000313" key="3">
    <source>
        <dbReference type="Proteomes" id="UP001165065"/>
    </source>
</evidence>
<accession>A0A9W7L817</accession>